<dbReference type="KEGG" id="hro:HELRODRAFT_165819"/>
<protein>
    <submittedName>
        <fullName evidence="1 2">Uncharacterized protein</fullName>
    </submittedName>
</protein>
<reference evidence="3" key="1">
    <citation type="submission" date="2012-12" db="EMBL/GenBank/DDBJ databases">
        <authorList>
            <person name="Hellsten U."/>
            <person name="Grimwood J."/>
            <person name="Chapman J.A."/>
            <person name="Shapiro H."/>
            <person name="Aerts A."/>
            <person name="Otillar R.P."/>
            <person name="Terry A.Y."/>
            <person name="Boore J.L."/>
            <person name="Simakov O."/>
            <person name="Marletaz F."/>
            <person name="Cho S.-J."/>
            <person name="Edsinger-Gonzales E."/>
            <person name="Havlak P."/>
            <person name="Kuo D.-H."/>
            <person name="Larsson T."/>
            <person name="Lv J."/>
            <person name="Arendt D."/>
            <person name="Savage R."/>
            <person name="Osoegawa K."/>
            <person name="de Jong P."/>
            <person name="Lindberg D.R."/>
            <person name="Seaver E.C."/>
            <person name="Weisblat D.A."/>
            <person name="Putnam N.H."/>
            <person name="Grigoriev I.V."/>
            <person name="Rokhsar D.S."/>
        </authorList>
    </citation>
    <scope>NUCLEOTIDE SEQUENCE</scope>
</reference>
<dbReference type="CTD" id="20201217"/>
<organism evidence="2 3">
    <name type="scientific">Helobdella robusta</name>
    <name type="common">Californian leech</name>
    <dbReference type="NCBI Taxonomy" id="6412"/>
    <lineage>
        <taxon>Eukaryota</taxon>
        <taxon>Metazoa</taxon>
        <taxon>Spiralia</taxon>
        <taxon>Lophotrochozoa</taxon>
        <taxon>Annelida</taxon>
        <taxon>Clitellata</taxon>
        <taxon>Hirudinea</taxon>
        <taxon>Rhynchobdellida</taxon>
        <taxon>Glossiphoniidae</taxon>
        <taxon>Helobdella</taxon>
    </lineage>
</organism>
<dbReference type="HOGENOM" id="CLU_1837279_0_0_1"/>
<evidence type="ECO:0000313" key="3">
    <source>
        <dbReference type="Proteomes" id="UP000015101"/>
    </source>
</evidence>
<dbReference type="AlphaFoldDB" id="T1EXB7"/>
<evidence type="ECO:0000313" key="1">
    <source>
        <dbReference type="EMBL" id="ESN91750.1"/>
    </source>
</evidence>
<sequence length="140" mass="15824">MLAEDRPVRESCETPASPMGGWLKRKRNELTMGCNQSKRCDSWLFVIKASSVLCCQDLVRMQEYLVTVPAIPSDQIQRQKRSDSLCTMQFGGEFVWGLKHVQTVVIIMRSGTEPSRSHIIDSGVRELQLRGINNISSHCV</sequence>
<evidence type="ECO:0000313" key="2">
    <source>
        <dbReference type="EnsemblMetazoa" id="HelroP165819"/>
    </source>
</evidence>
<keyword evidence="3" id="KW-1185">Reference proteome</keyword>
<dbReference type="InParanoid" id="T1EXB7"/>
<dbReference type="EMBL" id="AMQM01002184">
    <property type="status" value="NOT_ANNOTATED_CDS"/>
    <property type="molecule type" value="Genomic_DNA"/>
</dbReference>
<dbReference type="GeneID" id="20201217"/>
<gene>
    <name evidence="2" type="primary">20201217</name>
    <name evidence="1" type="ORF">HELRODRAFT_165819</name>
</gene>
<dbReference type="RefSeq" id="XP_009030558.1">
    <property type="nucleotide sequence ID" value="XM_009032310.1"/>
</dbReference>
<dbReference type="EnsemblMetazoa" id="HelroT165819">
    <property type="protein sequence ID" value="HelroP165819"/>
    <property type="gene ID" value="HelroG165819"/>
</dbReference>
<name>T1EXB7_HELRO</name>
<reference evidence="2" key="3">
    <citation type="submission" date="2015-06" db="UniProtKB">
        <authorList>
            <consortium name="EnsemblMetazoa"/>
        </authorList>
    </citation>
    <scope>IDENTIFICATION</scope>
</reference>
<dbReference type="EMBL" id="KB097700">
    <property type="protein sequence ID" value="ESN91750.1"/>
    <property type="molecule type" value="Genomic_DNA"/>
</dbReference>
<proteinExistence type="predicted"/>
<accession>T1EXB7</accession>
<reference evidence="1 3" key="2">
    <citation type="journal article" date="2013" name="Nature">
        <title>Insights into bilaterian evolution from three spiralian genomes.</title>
        <authorList>
            <person name="Simakov O."/>
            <person name="Marletaz F."/>
            <person name="Cho S.J."/>
            <person name="Edsinger-Gonzales E."/>
            <person name="Havlak P."/>
            <person name="Hellsten U."/>
            <person name="Kuo D.H."/>
            <person name="Larsson T."/>
            <person name="Lv J."/>
            <person name="Arendt D."/>
            <person name="Savage R."/>
            <person name="Osoegawa K."/>
            <person name="de Jong P."/>
            <person name="Grimwood J."/>
            <person name="Chapman J.A."/>
            <person name="Shapiro H."/>
            <person name="Aerts A."/>
            <person name="Otillar R.P."/>
            <person name="Terry A.Y."/>
            <person name="Boore J.L."/>
            <person name="Grigoriev I.V."/>
            <person name="Lindberg D.R."/>
            <person name="Seaver E.C."/>
            <person name="Weisblat D.A."/>
            <person name="Putnam N.H."/>
            <person name="Rokhsar D.S."/>
        </authorList>
    </citation>
    <scope>NUCLEOTIDE SEQUENCE</scope>
</reference>
<dbReference type="Proteomes" id="UP000015101">
    <property type="component" value="Unassembled WGS sequence"/>
</dbReference>